<dbReference type="AlphaFoldDB" id="A0A1W6ULR6"/>
<dbReference type="SUPFAM" id="SSF53850">
    <property type="entry name" value="Periplasmic binding protein-like II"/>
    <property type="match status" value="1"/>
</dbReference>
<evidence type="ECO:0000256" key="4">
    <source>
        <dbReference type="ARBA" id="ARBA00023163"/>
    </source>
</evidence>
<sequence>MDLANKLHLLLEVSKAGSFAKAADGMNIDRSVLSKHIKQLEEHLGVRLLNRTTRSLSLTQVGQQIVEKADQISQLLDDTQQIAENFQTEPSGKVRISSSTLFGKLYLQPSIEKFLHKYPKASVELMLDDLHVDVIRSNFDIAFRIGPMRDSSMVARKLAKNTTAIIASRNLIEKHGNPETPDELVKLPFIIYSNGNFIVDKLKFYDKAKSDGLDTYPISGSYMVNEAELIIESVKSGLGAALIGQFMLPNNLESSNLVQLLPEYETQDFGDIYAMYSHRQQSPLVRAFIDIVQEEIGIPPIWEKHFNKS</sequence>
<proteinExistence type="inferred from homology"/>
<accession>A0A1W6ULR6</accession>
<evidence type="ECO:0000313" key="5">
    <source>
        <dbReference type="EMBL" id="ARP18531.1"/>
    </source>
</evidence>
<dbReference type="PANTHER" id="PTHR30537:SF5">
    <property type="entry name" value="HTH-TYPE TRANSCRIPTIONAL ACTIVATOR TTDR-RELATED"/>
    <property type="match status" value="1"/>
</dbReference>
<dbReference type="CDD" id="cd08422">
    <property type="entry name" value="PBP2_CrgA_like"/>
    <property type="match status" value="1"/>
</dbReference>
<dbReference type="FunFam" id="1.10.10.10:FF:000001">
    <property type="entry name" value="LysR family transcriptional regulator"/>
    <property type="match status" value="1"/>
</dbReference>
<dbReference type="GO" id="GO:0006351">
    <property type="term" value="P:DNA-templated transcription"/>
    <property type="evidence" value="ECO:0007669"/>
    <property type="project" value="TreeGrafter"/>
</dbReference>
<keyword evidence="3" id="KW-0238">DNA-binding</keyword>
<protein>
    <submittedName>
        <fullName evidence="5">LysR family transcriptional regulator</fullName>
    </submittedName>
</protein>
<evidence type="ECO:0000256" key="3">
    <source>
        <dbReference type="ARBA" id="ARBA00023125"/>
    </source>
</evidence>
<dbReference type="InterPro" id="IPR036390">
    <property type="entry name" value="WH_DNA-bd_sf"/>
</dbReference>
<dbReference type="PANTHER" id="PTHR30537">
    <property type="entry name" value="HTH-TYPE TRANSCRIPTIONAL REGULATOR"/>
    <property type="match status" value="1"/>
</dbReference>
<dbReference type="Pfam" id="PF03466">
    <property type="entry name" value="LysR_substrate"/>
    <property type="match status" value="1"/>
</dbReference>
<dbReference type="InterPro" id="IPR005119">
    <property type="entry name" value="LysR_subst-bd"/>
</dbReference>
<reference evidence="5" key="1">
    <citation type="submission" date="2016-10" db="EMBL/GenBank/DDBJ databases">
        <title>The High Quality Genome of Vibrio alginolyticus K01M1.</title>
        <authorList>
            <person name="Wendling C."/>
            <person name="Chibani C.M."/>
            <person name="Hertel R."/>
            <person name="Sproer C."/>
            <person name="Bunk B."/>
            <person name="Overmann J."/>
            <person name="Roth O."/>
            <person name="Liesegang H."/>
        </authorList>
    </citation>
    <scope>NUCLEOTIDE SEQUENCE</scope>
    <source>
        <strain evidence="5">K05K4</strain>
    </source>
</reference>
<dbReference type="InterPro" id="IPR036388">
    <property type="entry name" value="WH-like_DNA-bd_sf"/>
</dbReference>
<dbReference type="SUPFAM" id="SSF46785">
    <property type="entry name" value="Winged helix' DNA-binding domain"/>
    <property type="match status" value="1"/>
</dbReference>
<dbReference type="Pfam" id="PF00126">
    <property type="entry name" value="HTH_1"/>
    <property type="match status" value="1"/>
</dbReference>
<comment type="similarity">
    <text evidence="1">Belongs to the LysR transcriptional regulatory family.</text>
</comment>
<evidence type="ECO:0000256" key="1">
    <source>
        <dbReference type="ARBA" id="ARBA00009437"/>
    </source>
</evidence>
<dbReference type="PROSITE" id="PS50931">
    <property type="entry name" value="HTH_LYSR"/>
    <property type="match status" value="1"/>
</dbReference>
<dbReference type="InterPro" id="IPR000847">
    <property type="entry name" value="LysR_HTH_N"/>
</dbReference>
<keyword evidence="4" id="KW-0804">Transcription</keyword>
<dbReference type="EMBL" id="CP017902">
    <property type="protein sequence ID" value="ARP18531.1"/>
    <property type="molecule type" value="Genomic_DNA"/>
</dbReference>
<organism evidence="5">
    <name type="scientific">Vibrio alginolyticus</name>
    <dbReference type="NCBI Taxonomy" id="663"/>
    <lineage>
        <taxon>Bacteria</taxon>
        <taxon>Pseudomonadati</taxon>
        <taxon>Pseudomonadota</taxon>
        <taxon>Gammaproteobacteria</taxon>
        <taxon>Vibrionales</taxon>
        <taxon>Vibrionaceae</taxon>
        <taxon>Vibrio</taxon>
    </lineage>
</organism>
<evidence type="ECO:0000256" key="2">
    <source>
        <dbReference type="ARBA" id="ARBA00023015"/>
    </source>
</evidence>
<dbReference type="Gene3D" id="1.10.10.10">
    <property type="entry name" value="Winged helix-like DNA-binding domain superfamily/Winged helix DNA-binding domain"/>
    <property type="match status" value="1"/>
</dbReference>
<dbReference type="InterPro" id="IPR058163">
    <property type="entry name" value="LysR-type_TF_proteobact-type"/>
</dbReference>
<name>A0A1W6ULR6_VIBAL</name>
<dbReference type="GO" id="GO:0043565">
    <property type="term" value="F:sequence-specific DNA binding"/>
    <property type="evidence" value="ECO:0007669"/>
    <property type="project" value="TreeGrafter"/>
</dbReference>
<gene>
    <name evidence="5" type="ORF">K05K4_16950</name>
</gene>
<dbReference type="GO" id="GO:0003700">
    <property type="term" value="F:DNA-binding transcription factor activity"/>
    <property type="evidence" value="ECO:0007669"/>
    <property type="project" value="InterPro"/>
</dbReference>
<dbReference type="RefSeq" id="WP_033906145.1">
    <property type="nucleotide sequence ID" value="NZ_CAJDZC010000011.1"/>
</dbReference>
<keyword evidence="2" id="KW-0805">Transcription regulation</keyword>
<dbReference type="Gene3D" id="3.40.190.290">
    <property type="match status" value="1"/>
</dbReference>